<evidence type="ECO:0000313" key="1">
    <source>
        <dbReference type="Ensembl" id="ENSLLTP00000008985.1"/>
    </source>
</evidence>
<keyword evidence="2" id="KW-1185">Reference proteome</keyword>
<sequence>MDGRITAQAFSFDQNLKGYQRDDFLMGKIFAFEERDISSEICFQLLWKLAWLLQLAVTSKLCVFF</sequence>
<accession>A0A8C5WRS4</accession>
<name>A0A8C5WRS4_LATLA</name>
<dbReference type="Ensembl" id="ENSLLTT00000009324.1">
    <property type="protein sequence ID" value="ENSLLTP00000008985.1"/>
    <property type="gene ID" value="ENSLLTG00000006876.1"/>
</dbReference>
<organism evidence="1 2">
    <name type="scientific">Laticauda laticaudata</name>
    <name type="common">Blue-ringed sea krait</name>
    <name type="synonym">Blue-lipped sea krait</name>
    <dbReference type="NCBI Taxonomy" id="8630"/>
    <lineage>
        <taxon>Eukaryota</taxon>
        <taxon>Metazoa</taxon>
        <taxon>Chordata</taxon>
        <taxon>Craniata</taxon>
        <taxon>Vertebrata</taxon>
        <taxon>Euteleostomi</taxon>
        <taxon>Lepidosauria</taxon>
        <taxon>Squamata</taxon>
        <taxon>Bifurcata</taxon>
        <taxon>Unidentata</taxon>
        <taxon>Episquamata</taxon>
        <taxon>Toxicofera</taxon>
        <taxon>Serpentes</taxon>
        <taxon>Colubroidea</taxon>
        <taxon>Elapidae</taxon>
        <taxon>Laticaudinae</taxon>
        <taxon>Laticauda</taxon>
    </lineage>
</organism>
<reference evidence="1" key="2">
    <citation type="submission" date="2025-09" db="UniProtKB">
        <authorList>
            <consortium name="Ensembl"/>
        </authorList>
    </citation>
    <scope>IDENTIFICATION</scope>
</reference>
<protein>
    <submittedName>
        <fullName evidence="1">Uncharacterized protein</fullName>
    </submittedName>
</protein>
<dbReference type="Proteomes" id="UP000694406">
    <property type="component" value="Unplaced"/>
</dbReference>
<proteinExistence type="predicted"/>
<evidence type="ECO:0000313" key="2">
    <source>
        <dbReference type="Proteomes" id="UP000694406"/>
    </source>
</evidence>
<reference evidence="1" key="1">
    <citation type="submission" date="2025-08" db="UniProtKB">
        <authorList>
            <consortium name="Ensembl"/>
        </authorList>
    </citation>
    <scope>IDENTIFICATION</scope>
</reference>
<dbReference type="AlphaFoldDB" id="A0A8C5WRS4"/>